<dbReference type="VEuPathDB" id="CryptoDB:Vbra_353"/>
<evidence type="ECO:0000256" key="5">
    <source>
        <dbReference type="ARBA" id="ARBA00022737"/>
    </source>
</evidence>
<keyword evidence="7" id="KW-0472">Membrane</keyword>
<dbReference type="InterPro" id="IPR032675">
    <property type="entry name" value="LRR_dom_sf"/>
</dbReference>
<keyword evidence="6" id="KW-1133">Transmembrane helix</keyword>
<dbReference type="InterPro" id="IPR001611">
    <property type="entry name" value="Leu-rich_rpt"/>
</dbReference>
<evidence type="ECO:0000256" key="9">
    <source>
        <dbReference type="ARBA" id="ARBA00023180"/>
    </source>
</evidence>
<dbReference type="STRING" id="1169540.A0A0G4GG47"/>
<evidence type="ECO:0000256" key="3">
    <source>
        <dbReference type="ARBA" id="ARBA00022692"/>
    </source>
</evidence>
<feature type="region of interest" description="Disordered" evidence="10">
    <location>
        <begin position="172"/>
        <end position="217"/>
    </location>
</feature>
<keyword evidence="5" id="KW-0677">Repeat</keyword>
<keyword evidence="8" id="KW-0675">Receptor</keyword>
<evidence type="ECO:0000256" key="7">
    <source>
        <dbReference type="ARBA" id="ARBA00023136"/>
    </source>
</evidence>
<evidence type="ECO:0000256" key="10">
    <source>
        <dbReference type="SAM" id="MobiDB-lite"/>
    </source>
</evidence>
<dbReference type="EMBL" id="CDMY01000651">
    <property type="protein sequence ID" value="CEM28339.1"/>
    <property type="molecule type" value="Genomic_DNA"/>
</dbReference>
<dbReference type="OrthoDB" id="2105857at2759"/>
<accession>A0A0G4GG47</accession>
<dbReference type="InParanoid" id="A0A0G4GG47"/>
<feature type="compositionally biased region" description="Low complexity" evidence="10">
    <location>
        <begin position="146"/>
        <end position="155"/>
    </location>
</feature>
<dbReference type="GO" id="GO:0016020">
    <property type="term" value="C:membrane"/>
    <property type="evidence" value="ECO:0007669"/>
    <property type="project" value="UniProtKB-SubCell"/>
</dbReference>
<evidence type="ECO:0000256" key="8">
    <source>
        <dbReference type="ARBA" id="ARBA00023170"/>
    </source>
</evidence>
<keyword evidence="4" id="KW-0732">Signal</keyword>
<feature type="compositionally biased region" description="Pro residues" evidence="10">
    <location>
        <begin position="134"/>
        <end position="145"/>
    </location>
</feature>
<feature type="compositionally biased region" description="Basic and acidic residues" evidence="10">
    <location>
        <begin position="122"/>
        <end position="132"/>
    </location>
</feature>
<feature type="region of interest" description="Disordered" evidence="10">
    <location>
        <begin position="121"/>
        <end position="155"/>
    </location>
</feature>
<evidence type="ECO:0000256" key="6">
    <source>
        <dbReference type="ARBA" id="ARBA00022989"/>
    </source>
</evidence>
<proteinExistence type="predicted"/>
<keyword evidence="3" id="KW-0812">Transmembrane</keyword>
<gene>
    <name evidence="11" type="ORF">Vbra_353</name>
</gene>
<dbReference type="PANTHER" id="PTHR27000">
    <property type="entry name" value="LEUCINE-RICH REPEAT RECEPTOR-LIKE PROTEIN KINASE FAMILY PROTEIN-RELATED"/>
    <property type="match status" value="1"/>
</dbReference>
<dbReference type="SUPFAM" id="SSF52058">
    <property type="entry name" value="L domain-like"/>
    <property type="match status" value="1"/>
</dbReference>
<evidence type="ECO:0000256" key="1">
    <source>
        <dbReference type="ARBA" id="ARBA00004167"/>
    </source>
</evidence>
<dbReference type="Proteomes" id="UP000041254">
    <property type="component" value="Unassembled WGS sequence"/>
</dbReference>
<feature type="region of interest" description="Disordered" evidence="10">
    <location>
        <begin position="297"/>
        <end position="318"/>
    </location>
</feature>
<keyword evidence="2" id="KW-0433">Leucine-rich repeat</keyword>
<dbReference type="Pfam" id="PF00560">
    <property type="entry name" value="LRR_1"/>
    <property type="match status" value="2"/>
</dbReference>
<organism evidence="11 12">
    <name type="scientific">Vitrella brassicaformis (strain CCMP3155)</name>
    <dbReference type="NCBI Taxonomy" id="1169540"/>
    <lineage>
        <taxon>Eukaryota</taxon>
        <taxon>Sar</taxon>
        <taxon>Alveolata</taxon>
        <taxon>Colpodellida</taxon>
        <taxon>Vitrellaceae</taxon>
        <taxon>Vitrella</taxon>
    </lineage>
</organism>
<name>A0A0G4GG47_VITBC</name>
<evidence type="ECO:0000256" key="2">
    <source>
        <dbReference type="ARBA" id="ARBA00022614"/>
    </source>
</evidence>
<keyword evidence="12" id="KW-1185">Reference proteome</keyword>
<dbReference type="FunFam" id="3.80.10.10:FF:000383">
    <property type="entry name" value="Leucine-rich repeat receptor protein kinase EMS1"/>
    <property type="match status" value="1"/>
</dbReference>
<dbReference type="Gene3D" id="3.80.10.10">
    <property type="entry name" value="Ribonuclease Inhibitor"/>
    <property type="match status" value="1"/>
</dbReference>
<dbReference type="PANTHER" id="PTHR27000:SF642">
    <property type="entry name" value="INACTIVE LEUCINE-RICH REPEAT RECEPTOR KINASE XIAO-RELATED"/>
    <property type="match status" value="1"/>
</dbReference>
<evidence type="ECO:0000313" key="11">
    <source>
        <dbReference type="EMBL" id="CEM28339.1"/>
    </source>
</evidence>
<comment type="subcellular location">
    <subcellularLocation>
        <location evidence="1">Membrane</location>
        <topology evidence="1">Single-pass membrane protein</topology>
    </subcellularLocation>
</comment>
<protein>
    <submittedName>
        <fullName evidence="11">Uncharacterized protein</fullName>
    </submittedName>
</protein>
<keyword evidence="9" id="KW-0325">Glycoprotein</keyword>
<dbReference type="AlphaFoldDB" id="A0A0G4GG47"/>
<reference evidence="11 12" key="1">
    <citation type="submission" date="2014-11" db="EMBL/GenBank/DDBJ databases">
        <authorList>
            <person name="Zhu J."/>
            <person name="Qi W."/>
            <person name="Song R."/>
        </authorList>
    </citation>
    <scope>NUCLEOTIDE SEQUENCE [LARGE SCALE GENOMIC DNA]</scope>
</reference>
<evidence type="ECO:0000313" key="12">
    <source>
        <dbReference type="Proteomes" id="UP000041254"/>
    </source>
</evidence>
<sequence length="318" mass="34204">MEVLDLDNNNFSGPIPAELAAELGQLSKLRQLSLADNRLSGPLLIEMGGWKSMEVLGLYNNNFSGPIPAELGQLSKLQVLNLGNNRVDGREGPVWAELIPAINRSDKQDLHWSDIIHIVRTKKADPRPHVDRPSPSPPPPPPPSAPEEQAASPSSFVQEIASKIEGAFDMVAQSVPPPPQLPTHNAITDLPNRVPDRGQPQTRPLTSGRPLSADVSPSKTLEFTVEIGTDFQSFMSGHDMNEWRLRLHLADFLGVSPALVHCLGVTAGAGEVFAAAASPSTLMTFTVHPEAHLDRLKSPMRTSSDVSCPPAAVSATPH</sequence>
<evidence type="ECO:0000256" key="4">
    <source>
        <dbReference type="ARBA" id="ARBA00022729"/>
    </source>
</evidence>